<dbReference type="InterPro" id="IPR009056">
    <property type="entry name" value="Cyt_c-like_dom"/>
</dbReference>
<comment type="caution">
    <text evidence="7">The sequence shown here is derived from an EMBL/GenBank/DDBJ whole genome shotgun (WGS) entry which is preliminary data.</text>
</comment>
<name>A0A944DEV7_DENI1</name>
<keyword evidence="8" id="KW-1185">Reference proteome</keyword>
<sequence length="170" mass="18407">MPTPCRPTILPLPPRLSACAIVLLSAYALLLPAPSQAADLAAPDVDTAGLAALSDPDTERNPYRGDARAIAIGREAFNQTCAVCHGADADAHRSPAPDLRRIGQSCRRVAEPALRLRCQTDADYYFRSTVEKGKIKLGIEHMPPWKGILSTELIWAIRSFVESAPRTSHP</sequence>
<keyword evidence="5" id="KW-0732">Signal</keyword>
<keyword evidence="1 4" id="KW-0349">Heme</keyword>
<organism evidence="7 8">
    <name type="scientific">Denitromonas iodatirespirans</name>
    <dbReference type="NCBI Taxonomy" id="2795389"/>
    <lineage>
        <taxon>Bacteria</taxon>
        <taxon>Pseudomonadati</taxon>
        <taxon>Pseudomonadota</taxon>
        <taxon>Betaproteobacteria</taxon>
        <taxon>Rhodocyclales</taxon>
        <taxon>Zoogloeaceae</taxon>
        <taxon>Denitromonas</taxon>
    </lineage>
</organism>
<reference evidence="8" key="1">
    <citation type="journal article" date="2022" name="ISME J.">
        <title>Genetic and phylogenetic analysis of dissimilatory iodate-reducing bacteria identifies potential niches across the world's oceans.</title>
        <authorList>
            <person name="Reyes-Umana V."/>
            <person name="Henning Z."/>
            <person name="Lee K."/>
            <person name="Barnum T.P."/>
            <person name="Coates J.D."/>
        </authorList>
    </citation>
    <scope>NUCLEOTIDE SEQUENCE [LARGE SCALE GENOMIC DNA]</scope>
    <source>
        <strain evidence="8">IR12</strain>
    </source>
</reference>
<evidence type="ECO:0000313" key="8">
    <source>
        <dbReference type="Proteomes" id="UP000694660"/>
    </source>
</evidence>
<feature type="domain" description="Cytochrome c" evidence="6">
    <location>
        <begin position="68"/>
        <end position="165"/>
    </location>
</feature>
<dbReference type="Pfam" id="PF13442">
    <property type="entry name" value="Cytochrome_CBB3"/>
    <property type="match status" value="1"/>
</dbReference>
<evidence type="ECO:0000313" key="7">
    <source>
        <dbReference type="EMBL" id="MBT0961533.1"/>
    </source>
</evidence>
<dbReference type="PROSITE" id="PS51007">
    <property type="entry name" value="CYTC"/>
    <property type="match status" value="1"/>
</dbReference>
<dbReference type="GO" id="GO:0046872">
    <property type="term" value="F:metal ion binding"/>
    <property type="evidence" value="ECO:0007669"/>
    <property type="project" value="UniProtKB-KW"/>
</dbReference>
<dbReference type="GO" id="GO:0009055">
    <property type="term" value="F:electron transfer activity"/>
    <property type="evidence" value="ECO:0007669"/>
    <property type="project" value="InterPro"/>
</dbReference>
<gene>
    <name evidence="7" type="ORF">I8J34_10150</name>
</gene>
<feature type="chain" id="PRO_5037971806" evidence="5">
    <location>
        <begin position="38"/>
        <end position="170"/>
    </location>
</feature>
<keyword evidence="3 4" id="KW-0408">Iron</keyword>
<dbReference type="Proteomes" id="UP000694660">
    <property type="component" value="Unassembled WGS sequence"/>
</dbReference>
<dbReference type="AlphaFoldDB" id="A0A944DEV7"/>
<dbReference type="Gene3D" id="1.10.760.10">
    <property type="entry name" value="Cytochrome c-like domain"/>
    <property type="match status" value="1"/>
</dbReference>
<evidence type="ECO:0000259" key="6">
    <source>
        <dbReference type="PROSITE" id="PS51007"/>
    </source>
</evidence>
<accession>A0A944DEV7</accession>
<evidence type="ECO:0000256" key="2">
    <source>
        <dbReference type="ARBA" id="ARBA00022723"/>
    </source>
</evidence>
<dbReference type="GO" id="GO:0020037">
    <property type="term" value="F:heme binding"/>
    <property type="evidence" value="ECO:0007669"/>
    <property type="project" value="InterPro"/>
</dbReference>
<dbReference type="InterPro" id="IPR036909">
    <property type="entry name" value="Cyt_c-like_dom_sf"/>
</dbReference>
<feature type="signal peptide" evidence="5">
    <location>
        <begin position="1"/>
        <end position="37"/>
    </location>
</feature>
<evidence type="ECO:0000256" key="3">
    <source>
        <dbReference type="ARBA" id="ARBA00023004"/>
    </source>
</evidence>
<evidence type="ECO:0000256" key="5">
    <source>
        <dbReference type="SAM" id="SignalP"/>
    </source>
</evidence>
<evidence type="ECO:0000256" key="1">
    <source>
        <dbReference type="ARBA" id="ARBA00022617"/>
    </source>
</evidence>
<dbReference type="SUPFAM" id="SSF46626">
    <property type="entry name" value="Cytochrome c"/>
    <property type="match status" value="1"/>
</dbReference>
<keyword evidence="2 4" id="KW-0479">Metal-binding</keyword>
<dbReference type="RefSeq" id="WP_214361287.1">
    <property type="nucleotide sequence ID" value="NZ_JAEKFT010000009.1"/>
</dbReference>
<proteinExistence type="predicted"/>
<protein>
    <submittedName>
        <fullName evidence="7">C-type cytochrome</fullName>
    </submittedName>
</protein>
<evidence type="ECO:0000256" key="4">
    <source>
        <dbReference type="PROSITE-ProRule" id="PRU00433"/>
    </source>
</evidence>
<dbReference type="EMBL" id="JAEKFT010000009">
    <property type="protein sequence ID" value="MBT0961533.1"/>
    <property type="molecule type" value="Genomic_DNA"/>
</dbReference>